<reference evidence="4 5" key="1">
    <citation type="submission" date="2020-08" db="EMBL/GenBank/DDBJ databases">
        <title>Genomic Encyclopedia of Type Strains, Phase III (KMG-III): the genomes of soil and plant-associated and newly described type strains.</title>
        <authorList>
            <person name="Whitman W."/>
        </authorList>
    </citation>
    <scope>NUCLEOTIDE SEQUENCE [LARGE SCALE GENOMIC DNA]</scope>
    <source>
        <strain evidence="4 5">CECT 8803</strain>
    </source>
</reference>
<keyword evidence="2 4" id="KW-0456">Lyase</keyword>
<dbReference type="InterPro" id="IPR001303">
    <property type="entry name" value="Aldolase_II/adducin_N"/>
</dbReference>
<proteinExistence type="predicted"/>
<evidence type="ECO:0000256" key="1">
    <source>
        <dbReference type="ARBA" id="ARBA00022723"/>
    </source>
</evidence>
<evidence type="ECO:0000313" key="5">
    <source>
        <dbReference type="Proteomes" id="UP000581135"/>
    </source>
</evidence>
<accession>A0A839SYI4</accession>
<comment type="caution">
    <text evidence="4">The sequence shown here is derived from an EMBL/GenBank/DDBJ whole genome shotgun (WGS) entry which is preliminary data.</text>
</comment>
<evidence type="ECO:0000259" key="3">
    <source>
        <dbReference type="SMART" id="SM01007"/>
    </source>
</evidence>
<protein>
    <submittedName>
        <fullName evidence="4">L-fuculose-phosphate aldolase</fullName>
        <ecNumber evidence="4">4.1.2.17</ecNumber>
    </submittedName>
</protein>
<dbReference type="RefSeq" id="WP_322091270.1">
    <property type="nucleotide sequence ID" value="NZ_JACHXA010000010.1"/>
</dbReference>
<dbReference type="PANTHER" id="PTHR22789:SF0">
    <property type="entry name" value="3-OXO-TETRONATE 4-PHOSPHATE DECARBOXYLASE-RELATED"/>
    <property type="match status" value="1"/>
</dbReference>
<dbReference type="EC" id="4.1.2.17" evidence="4"/>
<dbReference type="InterPro" id="IPR036409">
    <property type="entry name" value="Aldolase_II/adducin_N_sf"/>
</dbReference>
<evidence type="ECO:0000256" key="2">
    <source>
        <dbReference type="ARBA" id="ARBA00023239"/>
    </source>
</evidence>
<dbReference type="Proteomes" id="UP000581135">
    <property type="component" value="Unassembled WGS sequence"/>
</dbReference>
<dbReference type="InterPro" id="IPR050197">
    <property type="entry name" value="Aldolase_class_II_sugar_metab"/>
</dbReference>
<evidence type="ECO:0000313" key="4">
    <source>
        <dbReference type="EMBL" id="MBB3066684.1"/>
    </source>
</evidence>
<feature type="domain" description="Class II aldolase/adducin N-terminal" evidence="3">
    <location>
        <begin position="16"/>
        <end position="193"/>
    </location>
</feature>
<dbReference type="GO" id="GO:0005829">
    <property type="term" value="C:cytosol"/>
    <property type="evidence" value="ECO:0007669"/>
    <property type="project" value="TreeGrafter"/>
</dbReference>
<dbReference type="Gene3D" id="3.40.225.10">
    <property type="entry name" value="Class II aldolase/adducin N-terminal domain"/>
    <property type="match status" value="1"/>
</dbReference>
<sequence>MDDKAGMNEAQDQVRLSLVEAAIRLEDAGLNRGSTGNIGTRFGDEILVTPSGVAVRDLTPESMVLLGWDGGKIDEDQPEQPTSEWRFHRDILATRAEFGAVVHCHAPHTTALACLGRDLPAFHYMVAVAGGIDIRCTPYALFGSQELSDLVLEALEGRKACLMANHGMIACDTTLERAIALAIEVEALAGIYLAALQVGTPNILSADEMAEVLAKFRDSGYGRQAR</sequence>
<dbReference type="GO" id="GO:0019323">
    <property type="term" value="P:pentose catabolic process"/>
    <property type="evidence" value="ECO:0007669"/>
    <property type="project" value="TreeGrafter"/>
</dbReference>
<dbReference type="AlphaFoldDB" id="A0A839SYI4"/>
<gene>
    <name evidence="4" type="ORF">FHR98_002994</name>
</gene>
<organism evidence="4 5">
    <name type="scientific">Limibacillus halophilus</name>
    <dbReference type="NCBI Taxonomy" id="1579333"/>
    <lineage>
        <taxon>Bacteria</taxon>
        <taxon>Pseudomonadati</taxon>
        <taxon>Pseudomonadota</taxon>
        <taxon>Alphaproteobacteria</taxon>
        <taxon>Rhodospirillales</taxon>
        <taxon>Rhodovibrionaceae</taxon>
        <taxon>Limibacillus</taxon>
    </lineage>
</organism>
<dbReference type="Pfam" id="PF00596">
    <property type="entry name" value="Aldolase_II"/>
    <property type="match status" value="1"/>
</dbReference>
<dbReference type="GO" id="GO:0008738">
    <property type="term" value="F:L-fuculose-phosphate aldolase activity"/>
    <property type="evidence" value="ECO:0007669"/>
    <property type="project" value="UniProtKB-EC"/>
</dbReference>
<dbReference type="SMART" id="SM01007">
    <property type="entry name" value="Aldolase_II"/>
    <property type="match status" value="1"/>
</dbReference>
<dbReference type="GO" id="GO:0046872">
    <property type="term" value="F:metal ion binding"/>
    <property type="evidence" value="ECO:0007669"/>
    <property type="project" value="UniProtKB-KW"/>
</dbReference>
<dbReference type="SUPFAM" id="SSF53639">
    <property type="entry name" value="AraD/HMP-PK domain-like"/>
    <property type="match status" value="1"/>
</dbReference>
<keyword evidence="1" id="KW-0479">Metal-binding</keyword>
<keyword evidence="5" id="KW-1185">Reference proteome</keyword>
<dbReference type="EMBL" id="JACHXA010000010">
    <property type="protein sequence ID" value="MBB3066684.1"/>
    <property type="molecule type" value="Genomic_DNA"/>
</dbReference>
<dbReference type="PANTHER" id="PTHR22789">
    <property type="entry name" value="FUCULOSE PHOSPHATE ALDOLASE"/>
    <property type="match status" value="1"/>
</dbReference>
<name>A0A839SYI4_9PROT</name>